<dbReference type="Pfam" id="PF00583">
    <property type="entry name" value="Acetyltransf_1"/>
    <property type="match status" value="1"/>
</dbReference>
<dbReference type="CDD" id="cd04301">
    <property type="entry name" value="NAT_SF"/>
    <property type="match status" value="1"/>
</dbReference>
<dbReference type="OrthoDB" id="9786032at2"/>
<evidence type="ECO:0000313" key="4">
    <source>
        <dbReference type="EMBL" id="EWM55090.1"/>
    </source>
</evidence>
<dbReference type="AlphaFoldDB" id="W7V283"/>
<dbReference type="EMBL" id="ATAX01000006">
    <property type="protein sequence ID" value="EWM55090.1"/>
    <property type="molecule type" value="Genomic_DNA"/>
</dbReference>
<evidence type="ECO:0000256" key="1">
    <source>
        <dbReference type="ARBA" id="ARBA00022679"/>
    </source>
</evidence>
<reference evidence="4 5" key="1">
    <citation type="journal article" date="2014" name="PLoS ONE">
        <title>Rumen cellulosomics: divergent fiber-degrading strategies revealed by comparative genome-wide analysis of six ruminococcal strains.</title>
        <authorList>
            <person name="Dassa B."/>
            <person name="Borovok I."/>
            <person name="Ruimy-Israeli V."/>
            <person name="Lamed R."/>
            <person name="Flint H.J."/>
            <person name="Duncan S.H."/>
            <person name="Henrissat B."/>
            <person name="Coutinho P."/>
            <person name="Morrison M."/>
            <person name="Mosoni P."/>
            <person name="Yeoman C.J."/>
            <person name="White B.A."/>
            <person name="Bayer E.A."/>
        </authorList>
    </citation>
    <scope>NUCLEOTIDE SEQUENCE [LARGE SCALE GENOMIC DNA]</scope>
    <source>
        <strain evidence="4 5">007c</strain>
    </source>
</reference>
<sequence>MCEIKEAEHSDLKEILQLQYLAYQSEADLFGSRDIPPLKQTLDEVVDEFKSGVILKMVDDNNIIIGSVRAQERAGTVYIGKLMVHHDHHHKGYGTMLLSEIEKCFPDMRYELFTSTRSLDNIRLYQKLGYSIFARKAVNDELEFVYMEK</sequence>
<protein>
    <recommendedName>
        <fullName evidence="3">N-acetyltransferase domain-containing protein</fullName>
    </recommendedName>
</protein>
<feature type="domain" description="N-acetyltransferase" evidence="3">
    <location>
        <begin position="2"/>
        <end position="149"/>
    </location>
</feature>
<proteinExistence type="predicted"/>
<dbReference type="Proteomes" id="UP000019365">
    <property type="component" value="Unassembled WGS sequence"/>
</dbReference>
<dbReference type="eggNOG" id="COG0456">
    <property type="taxonomic scope" value="Bacteria"/>
</dbReference>
<dbReference type="InterPro" id="IPR000182">
    <property type="entry name" value="GNAT_dom"/>
</dbReference>
<keyword evidence="1" id="KW-0808">Transferase</keyword>
<evidence type="ECO:0000256" key="2">
    <source>
        <dbReference type="ARBA" id="ARBA00023315"/>
    </source>
</evidence>
<keyword evidence="2" id="KW-0012">Acyltransferase</keyword>
<organism evidence="4 5">
    <name type="scientific">Ruminococcus flavefaciens 007c</name>
    <dbReference type="NCBI Taxonomy" id="1341157"/>
    <lineage>
        <taxon>Bacteria</taxon>
        <taxon>Bacillati</taxon>
        <taxon>Bacillota</taxon>
        <taxon>Clostridia</taxon>
        <taxon>Eubacteriales</taxon>
        <taxon>Oscillospiraceae</taxon>
        <taxon>Ruminococcus</taxon>
    </lineage>
</organism>
<dbReference type="PANTHER" id="PTHR43800">
    <property type="entry name" value="PEPTIDYL-LYSINE N-ACETYLTRANSFERASE YJAB"/>
    <property type="match status" value="1"/>
</dbReference>
<dbReference type="Gene3D" id="3.40.630.30">
    <property type="match status" value="1"/>
</dbReference>
<evidence type="ECO:0000313" key="5">
    <source>
        <dbReference type="Proteomes" id="UP000019365"/>
    </source>
</evidence>
<dbReference type="PANTHER" id="PTHR43800:SF1">
    <property type="entry name" value="PEPTIDYL-LYSINE N-ACETYLTRANSFERASE YJAB"/>
    <property type="match status" value="1"/>
</dbReference>
<dbReference type="InterPro" id="IPR016181">
    <property type="entry name" value="Acyl_CoA_acyltransferase"/>
</dbReference>
<dbReference type="SUPFAM" id="SSF55729">
    <property type="entry name" value="Acyl-CoA N-acyltransferases (Nat)"/>
    <property type="match status" value="1"/>
</dbReference>
<name>W7V283_RUMFL</name>
<evidence type="ECO:0000259" key="3">
    <source>
        <dbReference type="PROSITE" id="PS51186"/>
    </source>
</evidence>
<gene>
    <name evidence="4" type="ORF">RF007C_05305</name>
</gene>
<dbReference type="PATRIC" id="fig|1341157.4.peg.196"/>
<accession>W7V283</accession>
<dbReference type="RefSeq" id="WP_037296494.1">
    <property type="nucleotide sequence ID" value="NZ_ATAX01000006.1"/>
</dbReference>
<comment type="caution">
    <text evidence="4">The sequence shown here is derived from an EMBL/GenBank/DDBJ whole genome shotgun (WGS) entry which is preliminary data.</text>
</comment>
<dbReference type="PROSITE" id="PS51186">
    <property type="entry name" value="GNAT"/>
    <property type="match status" value="1"/>
</dbReference>
<dbReference type="GO" id="GO:0016747">
    <property type="term" value="F:acyltransferase activity, transferring groups other than amino-acyl groups"/>
    <property type="evidence" value="ECO:0007669"/>
    <property type="project" value="InterPro"/>
</dbReference>
<keyword evidence="5" id="KW-1185">Reference proteome</keyword>